<dbReference type="InterPro" id="IPR052895">
    <property type="entry name" value="HetReg/Transcr_Mod"/>
</dbReference>
<dbReference type="PANTHER" id="PTHR24148">
    <property type="entry name" value="ANKYRIN REPEAT DOMAIN-CONTAINING PROTEIN 39 HOMOLOG-RELATED"/>
    <property type="match status" value="1"/>
</dbReference>
<name>A0A9P3CM10_9PEZI</name>
<accession>A0A9P3CM10</accession>
<organism evidence="3 4">
    <name type="scientific">Cercospora kikuchii</name>
    <dbReference type="NCBI Taxonomy" id="84275"/>
    <lineage>
        <taxon>Eukaryota</taxon>
        <taxon>Fungi</taxon>
        <taxon>Dikarya</taxon>
        <taxon>Ascomycota</taxon>
        <taxon>Pezizomycotina</taxon>
        <taxon>Dothideomycetes</taxon>
        <taxon>Dothideomycetidae</taxon>
        <taxon>Mycosphaerellales</taxon>
        <taxon>Mycosphaerellaceae</taxon>
        <taxon>Cercospora</taxon>
    </lineage>
</organism>
<dbReference type="GeneID" id="68293902"/>
<dbReference type="PANTHER" id="PTHR24148:SF64">
    <property type="entry name" value="HETEROKARYON INCOMPATIBILITY DOMAIN-CONTAINING PROTEIN"/>
    <property type="match status" value="1"/>
</dbReference>
<comment type="caution">
    <text evidence="3">The sequence shown here is derived from an EMBL/GenBank/DDBJ whole genome shotgun (WGS) entry which is preliminary data.</text>
</comment>
<feature type="region of interest" description="Disordered" evidence="1">
    <location>
        <begin position="1"/>
        <end position="37"/>
    </location>
</feature>
<keyword evidence="4" id="KW-1185">Reference proteome</keyword>
<dbReference type="OrthoDB" id="4850726at2759"/>
<gene>
    <name evidence="3" type="ORF">CKM354_000832700</name>
</gene>
<dbReference type="EMBL" id="BOLY01000005">
    <property type="protein sequence ID" value="GIZ45146.1"/>
    <property type="molecule type" value="Genomic_DNA"/>
</dbReference>
<evidence type="ECO:0000259" key="2">
    <source>
        <dbReference type="Pfam" id="PF06985"/>
    </source>
</evidence>
<evidence type="ECO:0000313" key="4">
    <source>
        <dbReference type="Proteomes" id="UP000825890"/>
    </source>
</evidence>
<evidence type="ECO:0000256" key="1">
    <source>
        <dbReference type="SAM" id="MobiDB-lite"/>
    </source>
</evidence>
<dbReference type="Proteomes" id="UP000825890">
    <property type="component" value="Unassembled WGS sequence"/>
</dbReference>
<protein>
    <recommendedName>
        <fullName evidence="2">Heterokaryon incompatibility domain-containing protein</fullName>
    </recommendedName>
</protein>
<dbReference type="Pfam" id="PF06985">
    <property type="entry name" value="HET"/>
    <property type="match status" value="1"/>
</dbReference>
<sequence>MDLSNTRSSRNTSTARQHQRPLPGIPYRPSSCKSSGKRSLTDIYKSLGAESFRVVQLHGFSDHGVLQCSFEHIPLPTSQSSTHFAAISYTWSSADGFWYGRHNNSLKLIVINNENVLVSDKVANILNLMLRTGRMTIWIDALSINQTNDAEKSVQVAKMHLIYGCASEVCVVLGSPNERVDSFLDSVNAETTNPAEMGTPQDMLRSYDELTAKERASWRQKNAYGGYLRLARNRYRRRAWIIQELVLGREITLFCGSRSIEFAKLCERVVRLRQVQERRMDFRKLSGFVATSEGIVSKGSMAWIATVKCRLCSQSVDCLPRMLVLELLRDTKGWNQCMDARDILYSKLALATDARALVPRTDYRMPVDALYRNFARAHIELHGNLDIIGFAALARNRLHLPSWVPNWTAASREWAPQRHSKIPSLVYPEQCYPPIISENGLELIVKGRIIDRITTSWFGNLQRLNDNTAFAQSDHGVPLQIYLHPSELPRTGDLICILQGFRTFVYLRPEGEAYRLVGRHELCQNWIQGGKFDFFRLLPNFRVHDPFSYYGTKDLDDPAVLSHALSCPEIEFRIR</sequence>
<dbReference type="RefSeq" id="XP_044659633.1">
    <property type="nucleotide sequence ID" value="XM_044803698.1"/>
</dbReference>
<proteinExistence type="predicted"/>
<feature type="domain" description="Heterokaryon incompatibility" evidence="2">
    <location>
        <begin position="84"/>
        <end position="244"/>
    </location>
</feature>
<dbReference type="InterPro" id="IPR010730">
    <property type="entry name" value="HET"/>
</dbReference>
<reference evidence="3 4" key="1">
    <citation type="submission" date="2021-01" db="EMBL/GenBank/DDBJ databases">
        <title>Cercospora kikuchii MAFF 305040 whole genome shotgun sequence.</title>
        <authorList>
            <person name="Kashiwa T."/>
            <person name="Suzuki T."/>
        </authorList>
    </citation>
    <scope>NUCLEOTIDE SEQUENCE [LARGE SCALE GENOMIC DNA]</scope>
    <source>
        <strain evidence="3 4">MAFF 305040</strain>
    </source>
</reference>
<feature type="compositionally biased region" description="Low complexity" evidence="1">
    <location>
        <begin position="1"/>
        <end position="14"/>
    </location>
</feature>
<evidence type="ECO:0000313" key="3">
    <source>
        <dbReference type="EMBL" id="GIZ45146.1"/>
    </source>
</evidence>
<dbReference type="AlphaFoldDB" id="A0A9P3CM10"/>